<dbReference type="EMBL" id="FPBD01000007">
    <property type="protein sequence ID" value="SFU05138.1"/>
    <property type="molecule type" value="Genomic_DNA"/>
</dbReference>
<keyword evidence="20" id="KW-1185">Reference proteome</keyword>
<evidence type="ECO:0000256" key="12">
    <source>
        <dbReference type="ARBA" id="ARBA00038905"/>
    </source>
</evidence>
<dbReference type="Pfam" id="PF00293">
    <property type="entry name" value="NUDIX"/>
    <property type="match status" value="1"/>
</dbReference>
<evidence type="ECO:0000256" key="13">
    <source>
        <dbReference type="ARBA" id="ARBA00040794"/>
    </source>
</evidence>
<evidence type="ECO:0000259" key="18">
    <source>
        <dbReference type="PROSITE" id="PS51462"/>
    </source>
</evidence>
<keyword evidence="7 17" id="KW-0378">Hydrolase</keyword>
<gene>
    <name evidence="19" type="ORF">SAMN05444141_10797</name>
</gene>
<evidence type="ECO:0000256" key="1">
    <source>
        <dbReference type="ARBA" id="ARBA00001946"/>
    </source>
</evidence>
<evidence type="ECO:0000313" key="20">
    <source>
        <dbReference type="Proteomes" id="UP000183371"/>
    </source>
</evidence>
<evidence type="ECO:0000256" key="16">
    <source>
        <dbReference type="ARBA" id="ARBA00042798"/>
    </source>
</evidence>
<evidence type="ECO:0000313" key="19">
    <source>
        <dbReference type="EMBL" id="SFU05138.1"/>
    </source>
</evidence>
<dbReference type="GO" id="GO:0044715">
    <property type="term" value="F:8-oxo-dGDP phosphatase activity"/>
    <property type="evidence" value="ECO:0007669"/>
    <property type="project" value="TreeGrafter"/>
</dbReference>
<evidence type="ECO:0000256" key="2">
    <source>
        <dbReference type="ARBA" id="ARBA00005582"/>
    </source>
</evidence>
<dbReference type="PANTHER" id="PTHR47707:SF1">
    <property type="entry name" value="NUDIX HYDROLASE FAMILY PROTEIN"/>
    <property type="match status" value="1"/>
</dbReference>
<evidence type="ECO:0000256" key="15">
    <source>
        <dbReference type="ARBA" id="ARBA00041979"/>
    </source>
</evidence>
<dbReference type="PRINTS" id="PR00502">
    <property type="entry name" value="NUDIXFAMILY"/>
</dbReference>
<evidence type="ECO:0000256" key="3">
    <source>
        <dbReference type="ARBA" id="ARBA00022457"/>
    </source>
</evidence>
<dbReference type="RefSeq" id="WP_054783991.1">
    <property type="nucleotide sequence ID" value="NZ_FPBD01000007.1"/>
</dbReference>
<evidence type="ECO:0000256" key="10">
    <source>
        <dbReference type="ARBA" id="ARBA00035861"/>
    </source>
</evidence>
<dbReference type="InterPro" id="IPR000086">
    <property type="entry name" value="NUDIX_hydrolase_dom"/>
</dbReference>
<evidence type="ECO:0000256" key="11">
    <source>
        <dbReference type="ARBA" id="ARBA00036904"/>
    </source>
</evidence>
<protein>
    <recommendedName>
        <fullName evidence="13">8-oxo-dGTP diphosphatase</fullName>
        <ecNumber evidence="12">3.6.1.55</ecNumber>
    </recommendedName>
    <alternativeName>
        <fullName evidence="16">7,8-dihydro-8-oxoguanine-triphosphatase</fullName>
    </alternativeName>
    <alternativeName>
        <fullName evidence="15">Mutator protein MutT</fullName>
    </alternativeName>
    <alternativeName>
        <fullName evidence="14">dGTP pyrophosphohydrolase</fullName>
    </alternativeName>
</protein>
<dbReference type="InterPro" id="IPR020476">
    <property type="entry name" value="Nudix_hydrolase"/>
</dbReference>
<keyword evidence="9" id="KW-0234">DNA repair</keyword>
<evidence type="ECO:0000256" key="4">
    <source>
        <dbReference type="ARBA" id="ARBA00022705"/>
    </source>
</evidence>
<organism evidence="19 20">
    <name type="scientific">Pseudovibrio denitrificans</name>
    <dbReference type="NCBI Taxonomy" id="258256"/>
    <lineage>
        <taxon>Bacteria</taxon>
        <taxon>Pseudomonadati</taxon>
        <taxon>Pseudomonadota</taxon>
        <taxon>Alphaproteobacteria</taxon>
        <taxon>Hyphomicrobiales</taxon>
        <taxon>Stappiaceae</taxon>
        <taxon>Pseudovibrio</taxon>
    </lineage>
</organism>
<evidence type="ECO:0000256" key="17">
    <source>
        <dbReference type="RuleBase" id="RU003476"/>
    </source>
</evidence>
<dbReference type="GO" id="GO:0008413">
    <property type="term" value="F:8-oxo-7,8-dihydroguanosine triphosphate pyrophosphatase activity"/>
    <property type="evidence" value="ECO:0007669"/>
    <property type="project" value="TreeGrafter"/>
</dbReference>
<evidence type="ECO:0000256" key="9">
    <source>
        <dbReference type="ARBA" id="ARBA00023204"/>
    </source>
</evidence>
<name>A0A1I7D0A7_9HYPH</name>
<dbReference type="EC" id="3.6.1.55" evidence="12"/>
<evidence type="ECO:0000256" key="7">
    <source>
        <dbReference type="ARBA" id="ARBA00022801"/>
    </source>
</evidence>
<keyword evidence="6" id="KW-0227">DNA damage</keyword>
<evidence type="ECO:0000256" key="5">
    <source>
        <dbReference type="ARBA" id="ARBA00022723"/>
    </source>
</evidence>
<comment type="catalytic activity">
    <reaction evidence="10">
        <text>8-oxo-dGTP + H2O = 8-oxo-dGMP + diphosphate + H(+)</text>
        <dbReference type="Rhea" id="RHEA:31575"/>
        <dbReference type="ChEBI" id="CHEBI:15377"/>
        <dbReference type="ChEBI" id="CHEBI:15378"/>
        <dbReference type="ChEBI" id="CHEBI:33019"/>
        <dbReference type="ChEBI" id="CHEBI:63224"/>
        <dbReference type="ChEBI" id="CHEBI:77896"/>
        <dbReference type="EC" id="3.6.1.55"/>
    </reaction>
</comment>
<evidence type="ECO:0000256" key="8">
    <source>
        <dbReference type="ARBA" id="ARBA00022842"/>
    </source>
</evidence>
<dbReference type="GO" id="GO:0006281">
    <property type="term" value="P:DNA repair"/>
    <property type="evidence" value="ECO:0007669"/>
    <property type="project" value="UniProtKB-KW"/>
</dbReference>
<dbReference type="InterPro" id="IPR020084">
    <property type="entry name" value="NUDIX_hydrolase_CS"/>
</dbReference>
<evidence type="ECO:0000256" key="14">
    <source>
        <dbReference type="ARBA" id="ARBA00041592"/>
    </source>
</evidence>
<evidence type="ECO:0000256" key="6">
    <source>
        <dbReference type="ARBA" id="ARBA00022763"/>
    </source>
</evidence>
<dbReference type="GO" id="GO:0044716">
    <property type="term" value="F:8-oxo-GDP phosphatase activity"/>
    <property type="evidence" value="ECO:0007669"/>
    <property type="project" value="TreeGrafter"/>
</dbReference>
<feature type="domain" description="Nudix hydrolase" evidence="18">
    <location>
        <begin position="1"/>
        <end position="131"/>
    </location>
</feature>
<comment type="similarity">
    <text evidence="2 17">Belongs to the Nudix hydrolase family.</text>
</comment>
<proteinExistence type="inferred from homology"/>
<dbReference type="GO" id="GO:0035539">
    <property type="term" value="F:8-oxo-7,8-dihydrodeoxyguanosine triphosphate pyrophosphatase activity"/>
    <property type="evidence" value="ECO:0007669"/>
    <property type="project" value="UniProtKB-EC"/>
</dbReference>
<dbReference type="PANTHER" id="PTHR47707">
    <property type="entry name" value="8-OXO-DGTP DIPHOSPHATASE"/>
    <property type="match status" value="1"/>
</dbReference>
<dbReference type="InterPro" id="IPR047127">
    <property type="entry name" value="MutT-like"/>
</dbReference>
<dbReference type="PROSITE" id="PS51462">
    <property type="entry name" value="NUDIX"/>
    <property type="match status" value="1"/>
</dbReference>
<sequence length="137" mass="15257">MTDIVNGLLVQNGRVLMGLRSASRKNYPGLWSFVGGHVEDGETLEQALIRELGEEVGVKAQRFAKVFEFTAPTPSGEGSVTFHMFTVDQWQGTPENLGDEHSEVRWVAFEEAIRLPDLAFAEYQNVFEKLKEGGALQ</sequence>
<reference evidence="20" key="1">
    <citation type="submission" date="2016-10" db="EMBL/GenBank/DDBJ databases">
        <authorList>
            <person name="Varghese N."/>
            <person name="Submissions S."/>
        </authorList>
    </citation>
    <scope>NUCLEOTIDE SEQUENCE [LARGE SCALE GENOMIC DNA]</scope>
    <source>
        <strain evidence="20">DSM 17465</strain>
    </source>
</reference>
<dbReference type="Proteomes" id="UP000183371">
    <property type="component" value="Unassembled WGS sequence"/>
</dbReference>
<accession>A0A1I7D0A7</accession>
<comment type="cofactor">
    <cofactor evidence="1">
        <name>Mg(2+)</name>
        <dbReference type="ChEBI" id="CHEBI:18420"/>
    </cofactor>
</comment>
<dbReference type="SUPFAM" id="SSF55811">
    <property type="entry name" value="Nudix"/>
    <property type="match status" value="1"/>
</dbReference>
<keyword evidence="8" id="KW-0460">Magnesium</keyword>
<dbReference type="GO" id="GO:0006260">
    <property type="term" value="P:DNA replication"/>
    <property type="evidence" value="ECO:0007669"/>
    <property type="project" value="UniProtKB-KW"/>
</dbReference>
<comment type="catalytic activity">
    <reaction evidence="11">
        <text>8-oxo-GTP + H2O = 8-oxo-GMP + diphosphate + H(+)</text>
        <dbReference type="Rhea" id="RHEA:67616"/>
        <dbReference type="ChEBI" id="CHEBI:15377"/>
        <dbReference type="ChEBI" id="CHEBI:15378"/>
        <dbReference type="ChEBI" id="CHEBI:33019"/>
        <dbReference type="ChEBI" id="CHEBI:143553"/>
        <dbReference type="ChEBI" id="CHEBI:145694"/>
    </reaction>
</comment>
<keyword evidence="4" id="KW-0235">DNA replication</keyword>
<keyword evidence="5" id="KW-0479">Metal-binding</keyword>
<dbReference type="Gene3D" id="3.90.79.10">
    <property type="entry name" value="Nucleoside Triphosphate Pyrophosphohydrolase"/>
    <property type="match status" value="1"/>
</dbReference>
<dbReference type="PROSITE" id="PS00893">
    <property type="entry name" value="NUDIX_BOX"/>
    <property type="match status" value="1"/>
</dbReference>
<dbReference type="InterPro" id="IPR015797">
    <property type="entry name" value="NUDIX_hydrolase-like_dom_sf"/>
</dbReference>
<dbReference type="AlphaFoldDB" id="A0A1I7D0A7"/>
<keyword evidence="3" id="KW-0515">Mutator protein</keyword>
<dbReference type="GO" id="GO:0046872">
    <property type="term" value="F:metal ion binding"/>
    <property type="evidence" value="ECO:0007669"/>
    <property type="project" value="UniProtKB-KW"/>
</dbReference>